<keyword evidence="4" id="KW-0732">Signal</keyword>
<feature type="signal peptide" evidence="4">
    <location>
        <begin position="1"/>
        <end position="30"/>
    </location>
</feature>
<dbReference type="SUPFAM" id="SSF50156">
    <property type="entry name" value="PDZ domain-like"/>
    <property type="match status" value="1"/>
</dbReference>
<dbReference type="RefSeq" id="WP_075443638.1">
    <property type="nucleotide sequence ID" value="NZ_FOQK01000012.1"/>
</dbReference>
<dbReference type="SMART" id="SM00228">
    <property type="entry name" value="PDZ"/>
    <property type="match status" value="1"/>
</dbReference>
<dbReference type="EMBL" id="FOQK01000012">
    <property type="protein sequence ID" value="SFI04402.1"/>
    <property type="molecule type" value="Genomic_DNA"/>
</dbReference>
<dbReference type="InterPro" id="IPR036034">
    <property type="entry name" value="PDZ_sf"/>
</dbReference>
<evidence type="ECO:0000313" key="6">
    <source>
        <dbReference type="EMBL" id="SFI04402.1"/>
    </source>
</evidence>
<keyword evidence="3" id="KW-0378">Hydrolase</keyword>
<evidence type="ECO:0000313" key="7">
    <source>
        <dbReference type="Proteomes" id="UP000183639"/>
    </source>
</evidence>
<dbReference type="InterPro" id="IPR001478">
    <property type="entry name" value="PDZ"/>
</dbReference>
<reference evidence="6 7" key="1">
    <citation type="submission" date="2016-10" db="EMBL/GenBank/DDBJ databases">
        <authorList>
            <person name="de Groot N.N."/>
        </authorList>
    </citation>
    <scope>NUCLEOTIDE SEQUENCE [LARGE SCALE GENOMIC DNA]</scope>
    <source>
        <strain evidence="6 7">Z108</strain>
    </source>
</reference>
<dbReference type="OrthoDB" id="9758917at2"/>
<evidence type="ECO:0000256" key="1">
    <source>
        <dbReference type="ARBA" id="ARBA00010541"/>
    </source>
</evidence>
<accession>A0A1I3EZP2</accession>
<dbReference type="InterPro" id="IPR009003">
    <property type="entry name" value="Peptidase_S1_PA"/>
</dbReference>
<dbReference type="PRINTS" id="PR00834">
    <property type="entry name" value="PROTEASES2C"/>
</dbReference>
<evidence type="ECO:0000259" key="5">
    <source>
        <dbReference type="PROSITE" id="PS50106"/>
    </source>
</evidence>
<dbReference type="CDD" id="cd06781">
    <property type="entry name" value="cpPDZ_BsHtra-like"/>
    <property type="match status" value="1"/>
</dbReference>
<dbReference type="Gene3D" id="2.30.42.10">
    <property type="match status" value="1"/>
</dbReference>
<keyword evidence="2 6" id="KW-0645">Protease</keyword>
<dbReference type="InterPro" id="IPR001940">
    <property type="entry name" value="Peptidase_S1C"/>
</dbReference>
<dbReference type="GO" id="GO:0006508">
    <property type="term" value="P:proteolysis"/>
    <property type="evidence" value="ECO:0007669"/>
    <property type="project" value="UniProtKB-KW"/>
</dbReference>
<comment type="similarity">
    <text evidence="1">Belongs to the peptidase S1C family.</text>
</comment>
<dbReference type="Gene3D" id="2.40.10.10">
    <property type="entry name" value="Trypsin-like serine proteases"/>
    <property type="match status" value="2"/>
</dbReference>
<feature type="chain" id="PRO_5039648686" evidence="4">
    <location>
        <begin position="31"/>
        <end position="379"/>
    </location>
</feature>
<dbReference type="SUPFAM" id="SSF50494">
    <property type="entry name" value="Trypsin-like serine proteases"/>
    <property type="match status" value="1"/>
</dbReference>
<dbReference type="Pfam" id="PF13180">
    <property type="entry name" value="PDZ_2"/>
    <property type="match status" value="1"/>
</dbReference>
<dbReference type="PROSITE" id="PS51257">
    <property type="entry name" value="PROKAR_LIPOPROTEIN"/>
    <property type="match status" value="1"/>
</dbReference>
<evidence type="ECO:0000256" key="2">
    <source>
        <dbReference type="ARBA" id="ARBA00022670"/>
    </source>
</evidence>
<feature type="domain" description="PDZ" evidence="5">
    <location>
        <begin position="284"/>
        <end position="362"/>
    </location>
</feature>
<evidence type="ECO:0000256" key="4">
    <source>
        <dbReference type="SAM" id="SignalP"/>
    </source>
</evidence>
<evidence type="ECO:0000256" key="3">
    <source>
        <dbReference type="ARBA" id="ARBA00022801"/>
    </source>
</evidence>
<dbReference type="Pfam" id="PF13365">
    <property type="entry name" value="Trypsin_2"/>
    <property type="match status" value="1"/>
</dbReference>
<dbReference type="PANTHER" id="PTHR43343:SF3">
    <property type="entry name" value="PROTEASE DO-LIKE 8, CHLOROPLASTIC"/>
    <property type="match status" value="1"/>
</dbReference>
<proteinExistence type="inferred from homology"/>
<dbReference type="InterPro" id="IPR043504">
    <property type="entry name" value="Peptidase_S1_PA_chymotrypsin"/>
</dbReference>
<dbReference type="PROSITE" id="PS50106">
    <property type="entry name" value="PDZ"/>
    <property type="match status" value="1"/>
</dbReference>
<dbReference type="InterPro" id="IPR051201">
    <property type="entry name" value="Chloro_Bact_Ser_Proteases"/>
</dbReference>
<sequence>MKSFFQVNSSKKQKNIIGALLIAMSVVSFSGCSAGTAGNSDSSSSGAAAVAQQTAANEANLSDARNTPVVRAAKAVGPAVVGITNKAIARDWFNNPVETEGVGSGVIFKNDDGKSYIVTNNHVISGAKEIIVSLADGRSLKGKLVGADEMTDLAVVRVDDGKLPAAEFADSDKIVVGEPAIAIGNPMGLEFQGSVTSGVISALNRTLDISDKRVKLLQTDAAINPGNSGGALVNADGKVIGINSAKVAASGVEGMGFAIPTNTVQNVIDEILSKGYVARPYLGVTVFDPQTAGRYGYQLNIDKGVYVFQLTLNGPSGKAGLQRGDIILKLNGEETNSVSDLRAKIAEHKVGDTVKVTYDRNGAERTVDVVLEEMPQDNK</sequence>
<dbReference type="GO" id="GO:0004252">
    <property type="term" value="F:serine-type endopeptidase activity"/>
    <property type="evidence" value="ECO:0007669"/>
    <property type="project" value="InterPro"/>
</dbReference>
<dbReference type="AlphaFoldDB" id="A0A1I3EZP2"/>
<gene>
    <name evidence="6" type="ORF">SAMN04487861_11251</name>
</gene>
<protein>
    <submittedName>
        <fullName evidence="6">Serine protease Do</fullName>
    </submittedName>
</protein>
<dbReference type="PANTHER" id="PTHR43343">
    <property type="entry name" value="PEPTIDASE S12"/>
    <property type="match status" value="1"/>
</dbReference>
<organism evidence="6 7">
    <name type="scientific">Selenomonas ruminantium</name>
    <dbReference type="NCBI Taxonomy" id="971"/>
    <lineage>
        <taxon>Bacteria</taxon>
        <taxon>Bacillati</taxon>
        <taxon>Bacillota</taxon>
        <taxon>Negativicutes</taxon>
        <taxon>Selenomonadales</taxon>
        <taxon>Selenomonadaceae</taxon>
        <taxon>Selenomonas</taxon>
    </lineage>
</organism>
<name>A0A1I3EZP2_SELRU</name>
<dbReference type="Proteomes" id="UP000183639">
    <property type="component" value="Unassembled WGS sequence"/>
</dbReference>